<dbReference type="PANTHER" id="PTHR45695">
    <property type="entry name" value="LEUCOKININ RECEPTOR-RELATED"/>
    <property type="match status" value="1"/>
</dbReference>
<evidence type="ECO:0000256" key="2">
    <source>
        <dbReference type="ARBA" id="ARBA00022692"/>
    </source>
</evidence>
<feature type="transmembrane region" description="Helical" evidence="9">
    <location>
        <begin position="148"/>
        <end position="174"/>
    </location>
</feature>
<evidence type="ECO:0000313" key="11">
    <source>
        <dbReference type="Proteomes" id="UP001652625"/>
    </source>
</evidence>
<keyword evidence="5 9" id="KW-0472">Membrane</keyword>
<dbReference type="RefSeq" id="XP_065645374.1">
    <property type="nucleotide sequence ID" value="XM_065789302.1"/>
</dbReference>
<evidence type="ECO:0000256" key="3">
    <source>
        <dbReference type="ARBA" id="ARBA00022989"/>
    </source>
</evidence>
<feature type="transmembrane region" description="Helical" evidence="9">
    <location>
        <begin position="33"/>
        <end position="57"/>
    </location>
</feature>
<evidence type="ECO:0000256" key="1">
    <source>
        <dbReference type="ARBA" id="ARBA00004141"/>
    </source>
</evidence>
<comment type="subcellular location">
    <subcellularLocation>
        <location evidence="1">Membrane</location>
        <topology evidence="1">Multi-pass membrane protein</topology>
    </subcellularLocation>
</comment>
<dbReference type="SUPFAM" id="SSF81321">
    <property type="entry name" value="Family A G protein-coupled receptor-like"/>
    <property type="match status" value="1"/>
</dbReference>
<dbReference type="PROSITE" id="PS50262">
    <property type="entry name" value="G_PROTEIN_RECEP_F1_2"/>
    <property type="match status" value="1"/>
</dbReference>
<evidence type="ECO:0000256" key="6">
    <source>
        <dbReference type="ARBA" id="ARBA00023170"/>
    </source>
</evidence>
<evidence type="ECO:0000313" key="12">
    <source>
        <dbReference type="RefSeq" id="XP_065645374.1"/>
    </source>
</evidence>
<comment type="similarity">
    <text evidence="8">Belongs to the G-protein coupled receptor 1 family.</text>
</comment>
<evidence type="ECO:0000256" key="7">
    <source>
        <dbReference type="ARBA" id="ARBA00023224"/>
    </source>
</evidence>
<evidence type="ECO:0000256" key="4">
    <source>
        <dbReference type="ARBA" id="ARBA00023040"/>
    </source>
</evidence>
<dbReference type="PROSITE" id="PS00237">
    <property type="entry name" value="G_PROTEIN_RECEP_F1_1"/>
    <property type="match status" value="1"/>
</dbReference>
<evidence type="ECO:0000256" key="5">
    <source>
        <dbReference type="ARBA" id="ARBA00023136"/>
    </source>
</evidence>
<evidence type="ECO:0000259" key="10">
    <source>
        <dbReference type="PROSITE" id="PS50262"/>
    </source>
</evidence>
<feature type="transmembrane region" description="Helical" evidence="9">
    <location>
        <begin position="69"/>
        <end position="88"/>
    </location>
</feature>
<feature type="transmembrane region" description="Helical" evidence="9">
    <location>
        <begin position="280"/>
        <end position="306"/>
    </location>
</feature>
<dbReference type="InterPro" id="IPR000276">
    <property type="entry name" value="GPCR_Rhodpsn"/>
</dbReference>
<dbReference type="InterPro" id="IPR017452">
    <property type="entry name" value="GPCR_Rhodpsn_7TM"/>
</dbReference>
<reference evidence="11" key="1">
    <citation type="submission" date="2025-05" db="UniProtKB">
        <authorList>
            <consortium name="RefSeq"/>
        </authorList>
    </citation>
    <scope>NUCLEOTIDE SEQUENCE [LARGE SCALE GENOMIC DNA]</scope>
</reference>
<sequence>MVRKEISLHALANTLSEVKESENFSLKIEAFNIFITTMLVFVMVVGLTGNTVVIYVFGVNRKKKRFERFLLSLGILDFLSSLIIPSTFLYLTVTGYKRWDFSKIGCKIIPTLLQISVSVTQGFLIMISYERYHSIVNPFKKKISQLKLILLFCIVLLVSFTLAIPYMMTFNILIDLEHGVNTCAPDGSKMNLSMIASSLRLLKDFVAISFMEFFRQRIKHSFLKVHTNSSWNKERETQKGRKILYTVIIVFSALTLPLDIFHFIYYMLSKFASSILNAKAYSVLMVVNTILNLFQMANSVVNVFIYSRLHKNFNMKQHDSTASCSILYWNEDKNIISLNYHS</sequence>
<accession>A0ABM4B917</accession>
<organism evidence="11 12">
    <name type="scientific">Hydra vulgaris</name>
    <name type="common">Hydra</name>
    <name type="synonym">Hydra attenuata</name>
    <dbReference type="NCBI Taxonomy" id="6087"/>
    <lineage>
        <taxon>Eukaryota</taxon>
        <taxon>Metazoa</taxon>
        <taxon>Cnidaria</taxon>
        <taxon>Hydrozoa</taxon>
        <taxon>Hydroidolina</taxon>
        <taxon>Anthoathecata</taxon>
        <taxon>Aplanulata</taxon>
        <taxon>Hydridae</taxon>
        <taxon>Hydra</taxon>
    </lineage>
</organism>
<proteinExistence type="inferred from homology"/>
<dbReference type="Gene3D" id="1.20.1070.10">
    <property type="entry name" value="Rhodopsin 7-helix transmembrane proteins"/>
    <property type="match status" value="1"/>
</dbReference>
<keyword evidence="3 9" id="KW-1133">Transmembrane helix</keyword>
<keyword evidence="7 8" id="KW-0807">Transducer</keyword>
<dbReference type="PANTHER" id="PTHR45695:SF9">
    <property type="entry name" value="LEUCOKININ RECEPTOR"/>
    <property type="match status" value="1"/>
</dbReference>
<name>A0ABM4B917_HYDVU</name>
<keyword evidence="2 8" id="KW-0812">Transmembrane</keyword>
<keyword evidence="11" id="KW-1185">Reference proteome</keyword>
<protein>
    <submittedName>
        <fullName evidence="12">Probable G-protein coupled receptor 34</fullName>
    </submittedName>
</protein>
<evidence type="ECO:0000256" key="9">
    <source>
        <dbReference type="SAM" id="Phobius"/>
    </source>
</evidence>
<dbReference type="Pfam" id="PF00001">
    <property type="entry name" value="7tm_1"/>
    <property type="match status" value="1"/>
</dbReference>
<keyword evidence="4 8" id="KW-0297">G-protein coupled receptor</keyword>
<feature type="transmembrane region" description="Helical" evidence="9">
    <location>
        <begin position="194"/>
        <end position="214"/>
    </location>
</feature>
<reference evidence="12" key="2">
    <citation type="submission" date="2025-08" db="UniProtKB">
        <authorList>
            <consortium name="RefSeq"/>
        </authorList>
    </citation>
    <scope>IDENTIFICATION</scope>
</reference>
<feature type="transmembrane region" description="Helical" evidence="9">
    <location>
        <begin position="108"/>
        <end position="127"/>
    </location>
</feature>
<feature type="transmembrane region" description="Helical" evidence="9">
    <location>
        <begin position="243"/>
        <end position="268"/>
    </location>
</feature>
<dbReference type="PRINTS" id="PR00237">
    <property type="entry name" value="GPCRRHODOPSN"/>
</dbReference>
<dbReference type="GeneID" id="136075865"/>
<dbReference type="Proteomes" id="UP001652625">
    <property type="component" value="Chromosome 02"/>
</dbReference>
<evidence type="ECO:0000256" key="8">
    <source>
        <dbReference type="RuleBase" id="RU000688"/>
    </source>
</evidence>
<gene>
    <name evidence="12" type="primary">LOC136075865</name>
</gene>
<feature type="domain" description="G-protein coupled receptors family 1 profile" evidence="10">
    <location>
        <begin position="49"/>
        <end position="306"/>
    </location>
</feature>
<keyword evidence="6 8" id="KW-0675">Receptor</keyword>